<name>A0A381N543_9ZZZZ</name>
<dbReference type="EMBL" id="UINC01000133">
    <property type="protein sequence ID" value="SUZ49721.1"/>
    <property type="molecule type" value="Genomic_DNA"/>
</dbReference>
<proteinExistence type="predicted"/>
<gene>
    <name evidence="2" type="ORF">METZ01_LOCUS2575</name>
</gene>
<accession>A0A381N543</accession>
<evidence type="ECO:0000313" key="2">
    <source>
        <dbReference type="EMBL" id="SUZ49721.1"/>
    </source>
</evidence>
<reference evidence="2" key="1">
    <citation type="submission" date="2018-05" db="EMBL/GenBank/DDBJ databases">
        <authorList>
            <person name="Lanie J.A."/>
            <person name="Ng W.-L."/>
            <person name="Kazmierczak K.M."/>
            <person name="Andrzejewski T.M."/>
            <person name="Davidsen T.M."/>
            <person name="Wayne K.J."/>
            <person name="Tettelin H."/>
            <person name="Glass J.I."/>
            <person name="Rusch D."/>
            <person name="Podicherti R."/>
            <person name="Tsui H.-C.T."/>
            <person name="Winkler M.E."/>
        </authorList>
    </citation>
    <scope>NUCLEOTIDE SEQUENCE</scope>
</reference>
<organism evidence="2">
    <name type="scientific">marine metagenome</name>
    <dbReference type="NCBI Taxonomy" id="408172"/>
    <lineage>
        <taxon>unclassified sequences</taxon>
        <taxon>metagenomes</taxon>
        <taxon>ecological metagenomes</taxon>
    </lineage>
</organism>
<feature type="coiled-coil region" evidence="1">
    <location>
        <begin position="214"/>
        <end position="252"/>
    </location>
</feature>
<protein>
    <submittedName>
        <fullName evidence="2">Uncharacterized protein</fullName>
    </submittedName>
</protein>
<feature type="non-terminal residue" evidence="2">
    <location>
        <position position="286"/>
    </location>
</feature>
<dbReference type="AlphaFoldDB" id="A0A381N543"/>
<evidence type="ECO:0000256" key="1">
    <source>
        <dbReference type="SAM" id="Coils"/>
    </source>
</evidence>
<keyword evidence="1" id="KW-0175">Coiled coil</keyword>
<sequence>MAELPVPFSLVRESTQSGKVCRYVKRRFLLLIFLTTCAVGVAGAPAGADDVPLIADTDIEALLEQELANLNVDDFYLLEHLIDIDAKVKDRQTRMGAVHDEADRIFARFKVIETQISLDREQSSTVLGKAFEQVVRTYTISAEPEQEQIPEFEFDPPKQKPGNDVLLGAAMRGDLSNVDDIVPAATLPPPMEITPQRSEIETAVPQEFEGPSVLVMLLEELERSQSTQAELRETLRDDIDALSVQLEDMEEFETELDSAIRGLRAELVAIEAREVEWDPEQITPET</sequence>